<accession>A0A382M6F5</accession>
<dbReference type="InterPro" id="IPR014729">
    <property type="entry name" value="Rossmann-like_a/b/a_fold"/>
</dbReference>
<keyword evidence="4" id="KW-0315">Glutamine amidotransferase</keyword>
<dbReference type="InterPro" id="IPR006426">
    <property type="entry name" value="Asn_synth_AEB"/>
</dbReference>
<dbReference type="GO" id="GO:0005524">
    <property type="term" value="F:ATP binding"/>
    <property type="evidence" value="ECO:0007669"/>
    <property type="project" value="UniProtKB-KW"/>
</dbReference>
<organism evidence="6">
    <name type="scientific">marine metagenome</name>
    <dbReference type="NCBI Taxonomy" id="408172"/>
    <lineage>
        <taxon>unclassified sequences</taxon>
        <taxon>metagenomes</taxon>
        <taxon>ecological metagenomes</taxon>
    </lineage>
</organism>
<feature type="non-terminal residue" evidence="6">
    <location>
        <position position="344"/>
    </location>
</feature>
<dbReference type="CDD" id="cd00712">
    <property type="entry name" value="AsnB"/>
    <property type="match status" value="1"/>
</dbReference>
<keyword evidence="3" id="KW-0067">ATP-binding</keyword>
<dbReference type="AlphaFoldDB" id="A0A382M6F5"/>
<dbReference type="SUPFAM" id="SSF56235">
    <property type="entry name" value="N-terminal nucleophile aminohydrolases (Ntn hydrolases)"/>
    <property type="match status" value="1"/>
</dbReference>
<dbReference type="GO" id="GO:0004066">
    <property type="term" value="F:asparagine synthase (glutamine-hydrolyzing) activity"/>
    <property type="evidence" value="ECO:0007669"/>
    <property type="project" value="InterPro"/>
</dbReference>
<dbReference type="NCBIfam" id="TIGR01536">
    <property type="entry name" value="asn_synth_AEB"/>
    <property type="match status" value="1"/>
</dbReference>
<dbReference type="SUPFAM" id="SSF52402">
    <property type="entry name" value="Adenine nucleotide alpha hydrolases-like"/>
    <property type="match status" value="1"/>
</dbReference>
<evidence type="ECO:0000256" key="2">
    <source>
        <dbReference type="ARBA" id="ARBA00022741"/>
    </source>
</evidence>
<dbReference type="GO" id="GO:0005829">
    <property type="term" value="C:cytosol"/>
    <property type="evidence" value="ECO:0007669"/>
    <property type="project" value="TreeGrafter"/>
</dbReference>
<dbReference type="PANTHER" id="PTHR43284">
    <property type="entry name" value="ASPARAGINE SYNTHETASE (GLUTAMINE-HYDROLYZING)"/>
    <property type="match status" value="1"/>
</dbReference>
<feature type="domain" description="Glutamine amidotransferase type-2" evidence="5">
    <location>
        <begin position="13"/>
        <end position="224"/>
    </location>
</feature>
<dbReference type="GO" id="GO:0006529">
    <property type="term" value="P:asparagine biosynthetic process"/>
    <property type="evidence" value="ECO:0007669"/>
    <property type="project" value="InterPro"/>
</dbReference>
<protein>
    <recommendedName>
        <fullName evidence="5">Glutamine amidotransferase type-2 domain-containing protein</fullName>
    </recommendedName>
</protein>
<evidence type="ECO:0000256" key="4">
    <source>
        <dbReference type="ARBA" id="ARBA00022962"/>
    </source>
</evidence>
<reference evidence="6" key="1">
    <citation type="submission" date="2018-05" db="EMBL/GenBank/DDBJ databases">
        <authorList>
            <person name="Lanie J.A."/>
            <person name="Ng W.-L."/>
            <person name="Kazmierczak K.M."/>
            <person name="Andrzejewski T.M."/>
            <person name="Davidsen T.M."/>
            <person name="Wayne K.J."/>
            <person name="Tettelin H."/>
            <person name="Glass J.I."/>
            <person name="Rusch D."/>
            <person name="Podicherti R."/>
            <person name="Tsui H.-C.T."/>
            <person name="Winkler M.E."/>
        </authorList>
    </citation>
    <scope>NUCLEOTIDE SEQUENCE</scope>
</reference>
<comment type="similarity">
    <text evidence="1">Belongs to the asparagine synthetase family.</text>
</comment>
<dbReference type="Pfam" id="PF13537">
    <property type="entry name" value="GATase_7"/>
    <property type="match status" value="1"/>
</dbReference>
<dbReference type="Pfam" id="PF00733">
    <property type="entry name" value="Asn_synthase"/>
    <property type="match status" value="1"/>
</dbReference>
<gene>
    <name evidence="6" type="ORF">METZ01_LOCUS297052</name>
</gene>
<proteinExistence type="inferred from homology"/>
<dbReference type="InterPro" id="IPR033738">
    <property type="entry name" value="AsnB_N"/>
</dbReference>
<dbReference type="InterPro" id="IPR017932">
    <property type="entry name" value="GATase_2_dom"/>
</dbReference>
<dbReference type="EMBL" id="UINC01091437">
    <property type="protein sequence ID" value="SVC44198.1"/>
    <property type="molecule type" value="Genomic_DNA"/>
</dbReference>
<dbReference type="PANTHER" id="PTHR43284:SF1">
    <property type="entry name" value="ASPARAGINE SYNTHETASE"/>
    <property type="match status" value="1"/>
</dbReference>
<dbReference type="Gene3D" id="3.40.50.620">
    <property type="entry name" value="HUPs"/>
    <property type="match status" value="1"/>
</dbReference>
<feature type="non-terminal residue" evidence="6">
    <location>
        <position position="1"/>
    </location>
</feature>
<dbReference type="InterPro" id="IPR001962">
    <property type="entry name" value="Asn_synthase"/>
</dbReference>
<evidence type="ECO:0000256" key="3">
    <source>
        <dbReference type="ARBA" id="ARBA00022840"/>
    </source>
</evidence>
<dbReference type="Gene3D" id="3.60.20.10">
    <property type="entry name" value="Glutamine Phosphoribosylpyrophosphate, subunit 1, domain 1"/>
    <property type="match status" value="1"/>
</dbReference>
<dbReference type="InterPro" id="IPR029055">
    <property type="entry name" value="Ntn_hydrolases_N"/>
</dbReference>
<name>A0A382M6F5_9ZZZZ</name>
<evidence type="ECO:0000259" key="5">
    <source>
        <dbReference type="PROSITE" id="PS51278"/>
    </source>
</evidence>
<sequence>VKQQANLSAVNMCGVCGIVDLSNSPPIMAEDLHNMCKQIEHRGPDGIRTMIRNAVAFGHTRLAVIDTETGWQPIANEDASIFVILNGEIYNFQGLRKSLIGLGHRFSTSSDTEVIVHLYEEEGMEFVKRLNGMFALAIWDEPNRRLVLARDRIGEKPLFYSIQGEKLLFASETKALTGKGFVSPQIDPIALTSYLTYGYVAEPHSIFSGISKLPAAHILIYDDSGLQINRYWELNKTPDISMSPNEAVNETRRLTDNAVSSRLISDVPLGFFLSGGLDSSIVVASAAQTSSSKLKTFSIGFEEESYSELIYARTIAEQFDTDHEEFILTADLTSDMESIVRFAD</sequence>
<dbReference type="CDD" id="cd01991">
    <property type="entry name" value="Asn_synthase_B_C"/>
    <property type="match status" value="1"/>
</dbReference>
<dbReference type="InterPro" id="IPR051786">
    <property type="entry name" value="ASN_synthetase/amidase"/>
</dbReference>
<keyword evidence="2" id="KW-0547">Nucleotide-binding</keyword>
<evidence type="ECO:0000256" key="1">
    <source>
        <dbReference type="ARBA" id="ARBA00005752"/>
    </source>
</evidence>
<dbReference type="PROSITE" id="PS51278">
    <property type="entry name" value="GATASE_TYPE_2"/>
    <property type="match status" value="1"/>
</dbReference>
<evidence type="ECO:0000313" key="6">
    <source>
        <dbReference type="EMBL" id="SVC44198.1"/>
    </source>
</evidence>